<dbReference type="AlphaFoldDB" id="A0A1J5TEV4"/>
<evidence type="ECO:0000313" key="5">
    <source>
        <dbReference type="EMBL" id="OIR19490.1"/>
    </source>
</evidence>
<keyword evidence="2" id="KW-0694">RNA-binding</keyword>
<comment type="similarity">
    <text evidence="1">Belongs to the HSP15 family.</text>
</comment>
<dbReference type="SUPFAM" id="SSF55174">
    <property type="entry name" value="Alpha-L RNA-binding motif"/>
    <property type="match status" value="1"/>
</dbReference>
<dbReference type="CDD" id="cd00165">
    <property type="entry name" value="S4"/>
    <property type="match status" value="1"/>
</dbReference>
<organism evidence="5">
    <name type="scientific">mine drainage metagenome</name>
    <dbReference type="NCBI Taxonomy" id="410659"/>
    <lineage>
        <taxon>unclassified sequences</taxon>
        <taxon>metagenomes</taxon>
        <taxon>ecological metagenomes</taxon>
    </lineage>
</organism>
<sequence length="146" mass="16784">MSQLRQQADDGDKLRIDKWLWAARFFKTRSLAVDAVEAGRVTMNEARLKPAKAIGVGDHLVIRLGPYQFEIEVLALSGKRGPASEAQKLYRERDESRARRAEIAANLKALPPPTFKGRPTKRDRRDIERFEERTRHVTNKAWGDFQ</sequence>
<gene>
    <name evidence="5" type="primary">hslR_1</name>
    <name evidence="5" type="ORF">GALL_03710</name>
</gene>
<dbReference type="GO" id="GO:0043023">
    <property type="term" value="F:ribosomal large subunit binding"/>
    <property type="evidence" value="ECO:0007669"/>
    <property type="project" value="InterPro"/>
</dbReference>
<dbReference type="GO" id="GO:0003727">
    <property type="term" value="F:single-stranded RNA binding"/>
    <property type="evidence" value="ECO:0007669"/>
    <property type="project" value="InterPro"/>
</dbReference>
<dbReference type="SMART" id="SM00363">
    <property type="entry name" value="S4"/>
    <property type="match status" value="1"/>
</dbReference>
<evidence type="ECO:0000256" key="3">
    <source>
        <dbReference type="ARBA" id="ARBA00023125"/>
    </source>
</evidence>
<name>A0A1J5TEV4_9ZZZZ</name>
<evidence type="ECO:0000256" key="1">
    <source>
        <dbReference type="ARBA" id="ARBA00008396"/>
    </source>
</evidence>
<reference evidence="5" key="1">
    <citation type="submission" date="2016-10" db="EMBL/GenBank/DDBJ databases">
        <title>Sequence of Gallionella enrichment culture.</title>
        <authorList>
            <person name="Poehlein A."/>
            <person name="Muehling M."/>
            <person name="Daniel R."/>
        </authorList>
    </citation>
    <scope>NUCLEOTIDE SEQUENCE</scope>
</reference>
<keyword evidence="3" id="KW-0238">DNA-binding</keyword>
<evidence type="ECO:0000256" key="2">
    <source>
        <dbReference type="ARBA" id="ARBA00022884"/>
    </source>
</evidence>
<dbReference type="EMBL" id="MLJW01000001">
    <property type="protein sequence ID" value="OIR19490.1"/>
    <property type="molecule type" value="Genomic_DNA"/>
</dbReference>
<evidence type="ECO:0000259" key="4">
    <source>
        <dbReference type="SMART" id="SM00363"/>
    </source>
</evidence>
<protein>
    <submittedName>
        <fullName evidence="5">Heat shock protein 15</fullName>
    </submittedName>
</protein>
<dbReference type="GO" id="GO:0034605">
    <property type="term" value="P:cellular response to heat"/>
    <property type="evidence" value="ECO:0007669"/>
    <property type="project" value="InterPro"/>
</dbReference>
<dbReference type="Pfam" id="PF01479">
    <property type="entry name" value="S4"/>
    <property type="match status" value="1"/>
</dbReference>
<dbReference type="Gene3D" id="3.10.290.10">
    <property type="entry name" value="RNA-binding S4 domain"/>
    <property type="match status" value="1"/>
</dbReference>
<keyword evidence="5" id="KW-0346">Stress response</keyword>
<proteinExistence type="inferred from homology"/>
<dbReference type="PROSITE" id="PS50889">
    <property type="entry name" value="S4"/>
    <property type="match status" value="1"/>
</dbReference>
<comment type="caution">
    <text evidence="5">The sequence shown here is derived from an EMBL/GenBank/DDBJ whole genome shotgun (WGS) entry which is preliminary data.</text>
</comment>
<dbReference type="InterPro" id="IPR025708">
    <property type="entry name" value="HSP15"/>
</dbReference>
<dbReference type="GO" id="GO:0003677">
    <property type="term" value="F:DNA binding"/>
    <property type="evidence" value="ECO:0007669"/>
    <property type="project" value="UniProtKB-KW"/>
</dbReference>
<dbReference type="InterPro" id="IPR036986">
    <property type="entry name" value="S4_RNA-bd_sf"/>
</dbReference>
<feature type="domain" description="RNA-binding S4" evidence="4">
    <location>
        <begin position="14"/>
        <end position="75"/>
    </location>
</feature>
<dbReference type="PIRSF" id="PIRSF016821">
    <property type="entry name" value="HSP15"/>
    <property type="match status" value="1"/>
</dbReference>
<accession>A0A1J5TEV4</accession>
<dbReference type="InterPro" id="IPR002942">
    <property type="entry name" value="S4_RNA-bd"/>
</dbReference>